<feature type="transmembrane region" description="Helical" evidence="1">
    <location>
        <begin position="53"/>
        <end position="79"/>
    </location>
</feature>
<evidence type="ECO:0000313" key="3">
    <source>
        <dbReference type="Proteomes" id="UP000176405"/>
    </source>
</evidence>
<proteinExistence type="predicted"/>
<gene>
    <name evidence="2" type="ORF">A3E45_03120</name>
</gene>
<dbReference type="Proteomes" id="UP000176405">
    <property type="component" value="Unassembled WGS sequence"/>
</dbReference>
<keyword evidence="1" id="KW-0812">Transmembrane</keyword>
<name>A0A1F5K2N3_9BACT</name>
<keyword evidence="1" id="KW-1133">Transmembrane helix</keyword>
<feature type="transmembrane region" description="Helical" evidence="1">
    <location>
        <begin position="14"/>
        <end position="32"/>
    </location>
</feature>
<keyword evidence="1" id="KW-0472">Membrane</keyword>
<dbReference type="AlphaFoldDB" id="A0A1F5K2N3"/>
<comment type="caution">
    <text evidence="2">The sequence shown here is derived from an EMBL/GenBank/DDBJ whole genome shotgun (WGS) entry which is preliminary data.</text>
</comment>
<evidence type="ECO:0000256" key="1">
    <source>
        <dbReference type="SAM" id="Phobius"/>
    </source>
</evidence>
<organism evidence="2 3">
    <name type="scientific">Candidatus Daviesbacteria bacterium RIFCSPHIGHO2_12_FULL_43_11</name>
    <dbReference type="NCBI Taxonomy" id="1797780"/>
    <lineage>
        <taxon>Bacteria</taxon>
        <taxon>Candidatus Daviesiibacteriota</taxon>
    </lineage>
</organism>
<accession>A0A1F5K2N3</accession>
<reference evidence="2 3" key="1">
    <citation type="journal article" date="2016" name="Nat. Commun.">
        <title>Thousands of microbial genomes shed light on interconnected biogeochemical processes in an aquifer system.</title>
        <authorList>
            <person name="Anantharaman K."/>
            <person name="Brown C.T."/>
            <person name="Hug L.A."/>
            <person name="Sharon I."/>
            <person name="Castelle C.J."/>
            <person name="Probst A.J."/>
            <person name="Thomas B.C."/>
            <person name="Singh A."/>
            <person name="Wilkins M.J."/>
            <person name="Karaoz U."/>
            <person name="Brodie E.L."/>
            <person name="Williams K.H."/>
            <person name="Hubbard S.S."/>
            <person name="Banfield J.F."/>
        </authorList>
    </citation>
    <scope>NUCLEOTIDE SEQUENCE [LARGE SCALE GENOMIC DNA]</scope>
</reference>
<sequence>MIRVESEGGEKMELLWYFLGGFFAWNGIPHLVKGITGQSHMTPFARVSSPVLNVIWAFVNLVIMQFILGLATGSGGFLWAWEANLVGINSWVFLAGGFVCAAYLASFWSNPNARLPWQK</sequence>
<feature type="transmembrane region" description="Helical" evidence="1">
    <location>
        <begin position="91"/>
        <end position="109"/>
    </location>
</feature>
<protein>
    <submittedName>
        <fullName evidence="2">Uncharacterized protein</fullName>
    </submittedName>
</protein>
<evidence type="ECO:0000313" key="2">
    <source>
        <dbReference type="EMBL" id="OGE35095.1"/>
    </source>
</evidence>
<dbReference type="EMBL" id="MFDH01000028">
    <property type="protein sequence ID" value="OGE35095.1"/>
    <property type="molecule type" value="Genomic_DNA"/>
</dbReference>